<dbReference type="AlphaFoldDB" id="A0A0M3AS41"/>
<feature type="region of interest" description="Disordered" evidence="2">
    <location>
        <begin position="1"/>
        <end position="23"/>
    </location>
</feature>
<dbReference type="PATRIC" id="fig|56193.3.peg.1450"/>
<sequence>MASAAPAEAGTPIPGEELSGNDDAIDFEAEASKMGWTPLDQFKGDPSRHVDAETFYKRGQEMMPILKAQNKTLLRRLDAAEKAAKQAAEFFSQAEQRAYQRALADIRAEQEAAVEAGDVEAHRKASEKLDKLEKPGTPTPQAEDSEQRAKDFADWGKANKWYATNPVMQNYADSQAAILAKSKGGFLDRADLDAVAEKVREEFAEAFPDAFATEPAQRQKRPAVDGGGTRRGATGGKTYNDLPPEAKAACDKWVRQGLIKSREDYVKAYQWT</sequence>
<dbReference type="Proteomes" id="UP000033874">
    <property type="component" value="Unassembled WGS sequence"/>
</dbReference>
<dbReference type="EMBL" id="LBIC01000003">
    <property type="protein sequence ID" value="KKW92675.1"/>
    <property type="molecule type" value="Genomic_DNA"/>
</dbReference>
<keyword evidence="1" id="KW-0175">Coiled coil</keyword>
<gene>
    <name evidence="3" type="ORF">YP76_07005</name>
</gene>
<evidence type="ECO:0000313" key="4">
    <source>
        <dbReference type="Proteomes" id="UP000033874"/>
    </source>
</evidence>
<evidence type="ECO:0000256" key="2">
    <source>
        <dbReference type="SAM" id="MobiDB-lite"/>
    </source>
</evidence>
<keyword evidence="4" id="KW-1185">Reference proteome</keyword>
<organism evidence="3 4">
    <name type="scientific">Sphingobium chungbukense</name>
    <dbReference type="NCBI Taxonomy" id="56193"/>
    <lineage>
        <taxon>Bacteria</taxon>
        <taxon>Pseudomonadati</taxon>
        <taxon>Pseudomonadota</taxon>
        <taxon>Alphaproteobacteria</taxon>
        <taxon>Sphingomonadales</taxon>
        <taxon>Sphingomonadaceae</taxon>
        <taxon>Sphingobium</taxon>
    </lineage>
</organism>
<reference evidence="3 4" key="1">
    <citation type="submission" date="2015-04" db="EMBL/GenBank/DDBJ databases">
        <title>Genome sequence of aromatic hydrocarbons-degrading Sphingobium chungbukense DJ77.</title>
        <authorList>
            <person name="Kim Y.-C."/>
            <person name="Chae J.-C."/>
        </authorList>
    </citation>
    <scope>NUCLEOTIDE SEQUENCE [LARGE SCALE GENOMIC DNA]</scope>
    <source>
        <strain evidence="3 4">DJ77</strain>
    </source>
</reference>
<dbReference type="RefSeq" id="WP_046762891.1">
    <property type="nucleotide sequence ID" value="NZ_LBIC01000003.1"/>
</dbReference>
<dbReference type="STRING" id="56193.YP76_07005"/>
<feature type="region of interest" description="Disordered" evidence="2">
    <location>
        <begin position="114"/>
        <end position="149"/>
    </location>
</feature>
<feature type="compositionally biased region" description="Basic and acidic residues" evidence="2">
    <location>
        <begin position="119"/>
        <end position="134"/>
    </location>
</feature>
<feature type="compositionally biased region" description="Gly residues" evidence="2">
    <location>
        <begin position="225"/>
        <end position="235"/>
    </location>
</feature>
<comment type="caution">
    <text evidence="3">The sequence shown here is derived from an EMBL/GenBank/DDBJ whole genome shotgun (WGS) entry which is preliminary data.</text>
</comment>
<evidence type="ECO:0000256" key="1">
    <source>
        <dbReference type="SAM" id="Coils"/>
    </source>
</evidence>
<evidence type="ECO:0000313" key="3">
    <source>
        <dbReference type="EMBL" id="KKW92675.1"/>
    </source>
</evidence>
<feature type="region of interest" description="Disordered" evidence="2">
    <location>
        <begin position="210"/>
        <end position="243"/>
    </location>
</feature>
<feature type="coiled-coil region" evidence="1">
    <location>
        <begin position="63"/>
        <end position="97"/>
    </location>
</feature>
<protein>
    <submittedName>
        <fullName evidence="3">Uncharacterized protein</fullName>
    </submittedName>
</protein>
<accession>A0A0M3AS41</accession>
<name>A0A0M3AS41_9SPHN</name>
<proteinExistence type="predicted"/>